<dbReference type="OrthoDB" id="2804702at2759"/>
<evidence type="ECO:0000313" key="3">
    <source>
        <dbReference type="Proteomes" id="UP000308199"/>
    </source>
</evidence>
<feature type="compositionally biased region" description="Basic and acidic residues" evidence="1">
    <location>
        <begin position="41"/>
        <end position="53"/>
    </location>
</feature>
<reference evidence="2 3" key="1">
    <citation type="submission" date="2019-02" db="EMBL/GenBank/DDBJ databases">
        <title>Genome sequencing of the rare red list fungi Phellinidium pouzarii.</title>
        <authorList>
            <person name="Buettner E."/>
            <person name="Kellner H."/>
        </authorList>
    </citation>
    <scope>NUCLEOTIDE SEQUENCE [LARGE SCALE GENOMIC DNA]</scope>
    <source>
        <strain evidence="2 3">DSM 108285</strain>
    </source>
</reference>
<proteinExistence type="predicted"/>
<feature type="region of interest" description="Disordered" evidence="1">
    <location>
        <begin position="207"/>
        <end position="250"/>
    </location>
</feature>
<evidence type="ECO:0000256" key="1">
    <source>
        <dbReference type="SAM" id="MobiDB-lite"/>
    </source>
</evidence>
<feature type="compositionally biased region" description="Acidic residues" evidence="1">
    <location>
        <begin position="13"/>
        <end position="23"/>
    </location>
</feature>
<gene>
    <name evidence="2" type="ORF">EW145_g655</name>
</gene>
<dbReference type="EMBL" id="SGPK01000014">
    <property type="protein sequence ID" value="THH11430.1"/>
    <property type="molecule type" value="Genomic_DNA"/>
</dbReference>
<comment type="caution">
    <text evidence="2">The sequence shown here is derived from an EMBL/GenBank/DDBJ whole genome shotgun (WGS) entry which is preliminary data.</text>
</comment>
<feature type="region of interest" description="Disordered" evidence="1">
    <location>
        <begin position="1"/>
        <end position="125"/>
    </location>
</feature>
<dbReference type="AlphaFoldDB" id="A0A4S4LN18"/>
<evidence type="ECO:0000313" key="2">
    <source>
        <dbReference type="EMBL" id="THH11430.1"/>
    </source>
</evidence>
<organism evidence="2 3">
    <name type="scientific">Phellinidium pouzarii</name>
    <dbReference type="NCBI Taxonomy" id="167371"/>
    <lineage>
        <taxon>Eukaryota</taxon>
        <taxon>Fungi</taxon>
        <taxon>Dikarya</taxon>
        <taxon>Basidiomycota</taxon>
        <taxon>Agaricomycotina</taxon>
        <taxon>Agaricomycetes</taxon>
        <taxon>Hymenochaetales</taxon>
        <taxon>Hymenochaetaceae</taxon>
        <taxon>Phellinidium</taxon>
    </lineage>
</organism>
<accession>A0A4S4LN18</accession>
<feature type="compositionally biased region" description="Low complexity" evidence="1">
    <location>
        <begin position="222"/>
        <end position="240"/>
    </location>
</feature>
<protein>
    <recommendedName>
        <fullName evidence="4">RRM domain-containing protein</fullName>
    </recommendedName>
</protein>
<feature type="region of interest" description="Disordered" evidence="1">
    <location>
        <begin position="533"/>
        <end position="576"/>
    </location>
</feature>
<name>A0A4S4LN18_9AGAM</name>
<sequence length="974" mass="106946">MILGGTRQTPIVIDDDDDDDDDCAQPYRPTPGILTRARMNQARDSENNFEKDIPSPSGWKQPGNNEIHNRDSFPLRQPIGGADTESETVAFPASQMEALETPASNPSQSLKRKRSFEDTLDTGHLPRPAFAVETSAIADGRSTSQSSVLDPFAGLSKTQRKKLRKRMRAEEAVASHAKSLPQAKMLPAEAILGYTVQHRTNEAPFEHATYDRPSWPGRSLPGSISQVVSSAQSQSPVPGSHPAPSTSYFSRPTEPVALGVSGSVSKETQLDMPSYAYFPLPVQEHSFQPTRPSEFLIIQSTKPPDTSAFGPNLFAAKSRIIGNFASLGSGHGLFPLAPDQYVSHDPGHTLIMEGMPKRFRTLDFVLQWCRDTGTNHDPAPLHIDVTRKLGKALIEFSTRERAIRAFNSPKLINKDGREQINLYWYRPESSLPLPTHLPLPVRAPSTILPPPSSPQSMQLSRSLEPRMIASNLQPTKKLEDMEEGEIDEVIEVSENGIQALPTGCTLQWSPGRSNHWVLSTGLTPLWDFPENYHDSIKPSGRSPQWTPELKYSRESEDFVTGKSPRSQHESERGGLRASEPANMFVEESSTHFSHTESFRDAISGNETLEPKNRGSVAVFAEACSSTLTESSPAKRLAESGVTDMEVDSKSITSPFFSASPSHDTYRLPRDLPSVFSSSENTNIVDDGLDEHHILPVARSINYEEEKENRNRQPIKIEGTHVESLASSAAPEQVENVADRLSELRQRVLASKKKKLETAPVPVASLARATAPSISTKKAGIILDATRSNTPSDFSTGSTTSNDSLFSRTSAISTTTTSSISMSSDSTATVTKSASYFDTLATAFLQDIIGSDKPSPAANDHERTVIDRASIDSKTVLLNKQKRLDQHITKMKQLMAQLSSTTKKIEKDKLMRTIRETERAFNADNSAADAALKRMATATRSKNGLSTPWPQTRWDQMVLVVSDSEDGGYDSGDDE</sequence>
<dbReference type="Proteomes" id="UP000308199">
    <property type="component" value="Unassembled WGS sequence"/>
</dbReference>
<keyword evidence="3" id="KW-1185">Reference proteome</keyword>
<evidence type="ECO:0008006" key="4">
    <source>
        <dbReference type="Google" id="ProtNLM"/>
    </source>
</evidence>